<keyword evidence="1" id="KW-0175">Coiled coil</keyword>
<protein>
    <submittedName>
        <fullName evidence="3">Uncharacterized protein</fullName>
    </submittedName>
</protein>
<feature type="signal peptide" evidence="2">
    <location>
        <begin position="1"/>
        <end position="19"/>
    </location>
</feature>
<proteinExistence type="predicted"/>
<accession>A0A8J9X3Y8</accession>
<organism evidence="3">
    <name type="scientific">Phaeodactylum tricornutum</name>
    <name type="common">Diatom</name>
    <dbReference type="NCBI Taxonomy" id="2850"/>
    <lineage>
        <taxon>Eukaryota</taxon>
        <taxon>Sar</taxon>
        <taxon>Stramenopiles</taxon>
        <taxon>Ochrophyta</taxon>
        <taxon>Bacillariophyta</taxon>
        <taxon>Bacillariophyceae</taxon>
        <taxon>Bacillariophycidae</taxon>
        <taxon>Naviculales</taxon>
        <taxon>Phaeodactylaceae</taxon>
        <taxon>Phaeodactylum</taxon>
    </lineage>
</organism>
<feature type="chain" id="PRO_5035429185" evidence="2">
    <location>
        <begin position="20"/>
        <end position="192"/>
    </location>
</feature>
<evidence type="ECO:0000313" key="3">
    <source>
        <dbReference type="EMBL" id="CAG9283498.1"/>
    </source>
</evidence>
<name>A0A8J9X3Y8_PHATR</name>
<sequence>MKIAQVLFIAIYLTAATRAQEGASAAVEVDAHGNTMPTESSEPVLTVAACDARIVQAMEAGRADAHSLQEQATTLQQEIQEAAEDRQKLLEEMEQLRKSLAVARADMEKFQMAAAHQETQTRDAARALKDSNGQASSAIAKVEVLEKQLAEAKEEIERLSSITLAKQIQKELMNMWQSILTMYNKLLKKSDA</sequence>
<evidence type="ECO:0000256" key="2">
    <source>
        <dbReference type="SAM" id="SignalP"/>
    </source>
</evidence>
<feature type="coiled-coil region" evidence="1">
    <location>
        <begin position="58"/>
        <end position="162"/>
    </location>
</feature>
<keyword evidence="2" id="KW-0732">Signal</keyword>
<reference evidence="3" key="1">
    <citation type="submission" date="2022-02" db="EMBL/GenBank/DDBJ databases">
        <authorList>
            <person name="Giguere J D."/>
        </authorList>
    </citation>
    <scope>NUCLEOTIDE SEQUENCE</scope>
    <source>
        <strain evidence="3">CCAP 1055/1</strain>
    </source>
</reference>
<dbReference type="Proteomes" id="UP000836788">
    <property type="component" value="Chromosome 19"/>
</dbReference>
<evidence type="ECO:0000256" key="1">
    <source>
        <dbReference type="SAM" id="Coils"/>
    </source>
</evidence>
<dbReference type="AlphaFoldDB" id="A0A8J9X3Y8"/>
<gene>
    <name evidence="3" type="ORF">PTTT1_LOCUS22996</name>
</gene>
<dbReference type="EMBL" id="OU594960">
    <property type="protein sequence ID" value="CAG9283498.1"/>
    <property type="molecule type" value="Genomic_DNA"/>
</dbReference>